<geneLocation type="plasmid" evidence="2 4">
    <name>pNBRC108565a</name>
</geneLocation>
<evidence type="ECO:0000313" key="4">
    <source>
        <dbReference type="Proteomes" id="UP001321475"/>
    </source>
</evidence>
<proteinExistence type="predicted"/>
<dbReference type="EMBL" id="AP027730">
    <property type="protein sequence ID" value="BDZ44091.1"/>
    <property type="molecule type" value="Genomic_DNA"/>
</dbReference>
<dbReference type="RefSeq" id="WP_286219603.1">
    <property type="nucleotide sequence ID" value="NZ_AP027730.1"/>
</dbReference>
<evidence type="ECO:0000256" key="1">
    <source>
        <dbReference type="SAM" id="MobiDB-lite"/>
    </source>
</evidence>
<sequence>MSETSERGALKLPARTARSASSLQRKNREASAPRTAPATPAQRETAPQAASPASRGRGVQVSGVIDPDVRAQARAAFRLLMVNEGTPTFSKFLENALAREIERAQRDYNGGEPFEPITENLRGGRPLGS</sequence>
<evidence type="ECO:0008006" key="5">
    <source>
        <dbReference type="Google" id="ProtNLM"/>
    </source>
</evidence>
<reference evidence="2" key="3">
    <citation type="submission" date="2023-02" db="EMBL/GenBank/DDBJ databases">
        <authorList>
            <person name="Sun Q."/>
            <person name="Mori K."/>
        </authorList>
    </citation>
    <scope>NUCLEOTIDE SEQUENCE</scope>
    <source>
        <strain evidence="2">NBRC 108565</strain>
        <plasmid evidence="2">pNBRC108565a</plasmid>
    </source>
</reference>
<dbReference type="Proteomes" id="UP001321475">
    <property type="component" value="Plasmid pNBRC108565a"/>
</dbReference>
<feature type="region of interest" description="Disordered" evidence="1">
    <location>
        <begin position="107"/>
        <end position="129"/>
    </location>
</feature>
<evidence type="ECO:0000313" key="3">
    <source>
        <dbReference type="EMBL" id="BDZ44091.1"/>
    </source>
</evidence>
<keyword evidence="2" id="KW-0614">Plasmid</keyword>
<keyword evidence="4" id="KW-1185">Reference proteome</keyword>
<name>A0ABM8G7B1_9CELL</name>
<reference evidence="4" key="2">
    <citation type="journal article" date="2019" name="Int. J. Syst. Evol. Microbiol.">
        <title>The Global Catalogue of Microorganisms (GCM) 10K type strain sequencing project: providing services to taxonomists for standard genome sequencing and annotation.</title>
        <authorList>
            <consortium name="The Broad Institute Genomics Platform"/>
            <consortium name="The Broad Institute Genome Sequencing Center for Infectious Disease"/>
            <person name="Wu L."/>
            <person name="Ma J."/>
        </authorList>
    </citation>
    <scope>NUCLEOTIDE SEQUENCE [LARGE SCALE GENOMIC DNA]</scope>
    <source>
        <strain evidence="4">NBRC 108565</strain>
    </source>
</reference>
<gene>
    <name evidence="2" type="ORF">GCM10025865_33450</name>
    <name evidence="3" type="ORF">GCM10025865_33900</name>
</gene>
<accession>A0ABM8G7B1</accession>
<dbReference type="EMBL" id="AP027730">
    <property type="protein sequence ID" value="BDZ44046.1"/>
    <property type="molecule type" value="Genomic_DNA"/>
</dbReference>
<evidence type="ECO:0000313" key="2">
    <source>
        <dbReference type="EMBL" id="BDZ44046.1"/>
    </source>
</evidence>
<feature type="compositionally biased region" description="Low complexity" evidence="1">
    <location>
        <begin position="32"/>
        <end position="50"/>
    </location>
</feature>
<protein>
    <recommendedName>
        <fullName evidence="5">Centromere-binding protein ParB C-terminal domain-containing protein</fullName>
    </recommendedName>
</protein>
<organism evidence="2 4">
    <name type="scientific">Paraoerskovia sediminicola</name>
    <dbReference type="NCBI Taxonomy" id="1138587"/>
    <lineage>
        <taxon>Bacteria</taxon>
        <taxon>Bacillati</taxon>
        <taxon>Actinomycetota</taxon>
        <taxon>Actinomycetes</taxon>
        <taxon>Micrococcales</taxon>
        <taxon>Cellulomonadaceae</taxon>
        <taxon>Paraoerskovia</taxon>
    </lineage>
</organism>
<dbReference type="Gene3D" id="6.10.180.30">
    <property type="match status" value="1"/>
</dbReference>
<feature type="region of interest" description="Disordered" evidence="1">
    <location>
        <begin position="1"/>
        <end position="63"/>
    </location>
</feature>
<reference evidence="2" key="1">
    <citation type="journal article" date="2014" name="Int. J. Syst. Evol. Microbiol.">
        <title>Complete genome of a new Firmicutes species belonging to the dominant human colonic microbiota ('Ruminococcus bicirculans') reveals two chromosomes and a selective capacity to utilize plant glucans.</title>
        <authorList>
            <consortium name="NISC Comparative Sequencing Program"/>
            <person name="Wegmann U."/>
            <person name="Louis P."/>
            <person name="Goesmann A."/>
            <person name="Henrissat B."/>
            <person name="Duncan S.H."/>
            <person name="Flint H.J."/>
        </authorList>
    </citation>
    <scope>NUCLEOTIDE SEQUENCE</scope>
    <source>
        <strain evidence="2">NBRC 108565</strain>
    </source>
</reference>